<comment type="caution">
    <text evidence="10">The sequence shown here is derived from an EMBL/GenBank/DDBJ whole genome shotgun (WGS) entry which is preliminary data.</text>
</comment>
<keyword evidence="5 9" id="KW-0812">Transmembrane</keyword>
<evidence type="ECO:0000256" key="3">
    <source>
        <dbReference type="ARBA" id="ARBA00022475"/>
    </source>
</evidence>
<name>A0ABV6Z404_UNCC1</name>
<dbReference type="PANTHER" id="PTHR30574:SF1">
    <property type="entry name" value="SULPHUR TRANSPORT DOMAIN-CONTAINING PROTEIN"/>
    <property type="match status" value="1"/>
</dbReference>
<dbReference type="Proteomes" id="UP001594351">
    <property type="component" value="Unassembled WGS sequence"/>
</dbReference>
<feature type="transmembrane region" description="Helical" evidence="9">
    <location>
        <begin position="74"/>
        <end position="92"/>
    </location>
</feature>
<dbReference type="PANTHER" id="PTHR30574">
    <property type="entry name" value="INNER MEMBRANE PROTEIN YEDE"/>
    <property type="match status" value="1"/>
</dbReference>
<organism evidence="10 11">
    <name type="scientific">candidate division CSSED10-310 bacterium</name>
    <dbReference type="NCBI Taxonomy" id="2855610"/>
    <lineage>
        <taxon>Bacteria</taxon>
        <taxon>Bacteria division CSSED10-310</taxon>
    </lineage>
</organism>
<sequence>MNDKSQYWQPYFAGIVLGLVLLAAFYTVGRGLGASGAMMRTVTTVVHAVAPEHTAQNAYLSRYVSGGQHPLKNWLVFQVLGVLVGGLLSGALANRLKFEVEHGPRFTPRARLFTAFAGGIIFGYAARLAMGCTSGQALTGGATLALGSWAFMMMVFAGGYAMAYFVRRQWI</sequence>
<comment type="subcellular location">
    <subcellularLocation>
        <location evidence="1">Cell inner membrane</location>
        <topology evidence="1">Multi-pass membrane protein</topology>
    </subcellularLocation>
</comment>
<gene>
    <name evidence="10" type="ORF">ACFL27_23480</name>
</gene>
<feature type="transmembrane region" description="Helical" evidence="9">
    <location>
        <begin position="112"/>
        <end position="130"/>
    </location>
</feature>
<keyword evidence="11" id="KW-1185">Reference proteome</keyword>
<evidence type="ECO:0000256" key="2">
    <source>
        <dbReference type="ARBA" id="ARBA00022448"/>
    </source>
</evidence>
<evidence type="ECO:0000256" key="1">
    <source>
        <dbReference type="ARBA" id="ARBA00004429"/>
    </source>
</evidence>
<evidence type="ECO:0000256" key="4">
    <source>
        <dbReference type="ARBA" id="ARBA00022519"/>
    </source>
</evidence>
<keyword evidence="3" id="KW-1003">Cell membrane</keyword>
<evidence type="ECO:0000256" key="7">
    <source>
        <dbReference type="ARBA" id="ARBA00023136"/>
    </source>
</evidence>
<evidence type="ECO:0000313" key="10">
    <source>
        <dbReference type="EMBL" id="MFC1853170.1"/>
    </source>
</evidence>
<evidence type="ECO:0000256" key="8">
    <source>
        <dbReference type="ARBA" id="ARBA00035655"/>
    </source>
</evidence>
<keyword evidence="2" id="KW-0813">Transport</keyword>
<feature type="transmembrane region" description="Helical" evidence="9">
    <location>
        <begin position="12"/>
        <end position="29"/>
    </location>
</feature>
<comment type="similarity">
    <text evidence="8">Belongs to the TsuA/YedE (TC 9.B.102) family.</text>
</comment>
<evidence type="ECO:0000256" key="5">
    <source>
        <dbReference type="ARBA" id="ARBA00022692"/>
    </source>
</evidence>
<accession>A0ABV6Z404</accession>
<protein>
    <submittedName>
        <fullName evidence="10">YeeE/YedE thiosulfate transporter family protein</fullName>
    </submittedName>
</protein>
<reference evidence="10 11" key="1">
    <citation type="submission" date="2024-09" db="EMBL/GenBank/DDBJ databases">
        <title>Laminarin stimulates single cell rates of sulfate reduction while oxygen inhibits transcriptomic activity in coastal marine sediment.</title>
        <authorList>
            <person name="Lindsay M."/>
            <person name="Orcutt B."/>
            <person name="Emerson D."/>
            <person name="Stepanauskas R."/>
            <person name="D'Angelo T."/>
        </authorList>
    </citation>
    <scope>NUCLEOTIDE SEQUENCE [LARGE SCALE GENOMIC DNA]</scope>
    <source>
        <strain evidence="10">SAG AM-311-K15</strain>
    </source>
</reference>
<keyword evidence="4" id="KW-0997">Cell inner membrane</keyword>
<evidence type="ECO:0000256" key="9">
    <source>
        <dbReference type="SAM" id="Phobius"/>
    </source>
</evidence>
<evidence type="ECO:0000313" key="11">
    <source>
        <dbReference type="Proteomes" id="UP001594351"/>
    </source>
</evidence>
<feature type="transmembrane region" description="Helical" evidence="9">
    <location>
        <begin position="142"/>
        <end position="166"/>
    </location>
</feature>
<proteinExistence type="inferred from homology"/>
<dbReference type="Pfam" id="PF04143">
    <property type="entry name" value="Sulf_transp"/>
    <property type="match status" value="1"/>
</dbReference>
<evidence type="ECO:0000256" key="6">
    <source>
        <dbReference type="ARBA" id="ARBA00022989"/>
    </source>
</evidence>
<dbReference type="EMBL" id="JBHPBY010000437">
    <property type="protein sequence ID" value="MFC1853170.1"/>
    <property type="molecule type" value="Genomic_DNA"/>
</dbReference>
<keyword evidence="7 9" id="KW-0472">Membrane</keyword>
<dbReference type="InterPro" id="IPR007272">
    <property type="entry name" value="Sulf_transp_TsuA/YedE"/>
</dbReference>
<keyword evidence="6 9" id="KW-1133">Transmembrane helix</keyword>